<evidence type="ECO:0000313" key="5">
    <source>
        <dbReference type="Proteomes" id="UP000662111"/>
    </source>
</evidence>
<dbReference type="Pfam" id="PF00534">
    <property type="entry name" value="Glycos_transf_1"/>
    <property type="match status" value="1"/>
</dbReference>
<gene>
    <name evidence="4" type="ORF">GCM10011509_00720</name>
</gene>
<dbReference type="CDD" id="cd03801">
    <property type="entry name" value="GT4_PimA-like"/>
    <property type="match status" value="1"/>
</dbReference>
<reference evidence="5" key="1">
    <citation type="journal article" date="2019" name="Int. J. Syst. Evol. Microbiol.">
        <title>The Global Catalogue of Microorganisms (GCM) 10K type strain sequencing project: providing services to taxonomists for standard genome sequencing and annotation.</title>
        <authorList>
            <consortium name="The Broad Institute Genomics Platform"/>
            <consortium name="The Broad Institute Genome Sequencing Center for Infectious Disease"/>
            <person name="Wu L."/>
            <person name="Ma J."/>
        </authorList>
    </citation>
    <scope>NUCLEOTIDE SEQUENCE [LARGE SCALE GENOMIC DNA]</scope>
    <source>
        <strain evidence="5">CGMCC 1.5362</strain>
    </source>
</reference>
<sequence length="357" mass="36702">MTLTLVVPDRPAQVPSGGDRYDAALVARWRRLGRRVEVVAAAGGWPWPSADETARLDERLRAAGGGPVVLDGLVGCAAPEVVATSAAVRPTVLLVHSLLADGAGAEAGAARELDERERHALRAATAVVTTGTWARERLAARHGVTDAAVALPGTDPAPVAPGSLGPTGTPGLLSLGALTPLKNHAVLLAALQQVDDLPWSLVVAGPAPDVDHLSALVADADDRGLSGRVRWTGALAGDALEAVWAGTDLLVHPSRSETYGMVVAEALAHGIPAVVGAGTGAVEALTGDLEAPRRQGRPGEVVAPDGPAELAAVLRRWLAGPALRATWREAALERRAALPGWGRTVERIDRVLGRIGA</sequence>
<dbReference type="Gene3D" id="3.40.50.2000">
    <property type="entry name" value="Glycogen Phosphorylase B"/>
    <property type="match status" value="1"/>
</dbReference>
<keyword evidence="5" id="KW-1185">Reference proteome</keyword>
<evidence type="ECO:0000259" key="3">
    <source>
        <dbReference type="Pfam" id="PF00534"/>
    </source>
</evidence>
<name>A0ABQ2F617_9MICO</name>
<accession>A0ABQ2F617</accession>
<organism evidence="4 5">
    <name type="scientific">Ornithinimicrobium pekingense</name>
    <dbReference type="NCBI Taxonomy" id="384677"/>
    <lineage>
        <taxon>Bacteria</taxon>
        <taxon>Bacillati</taxon>
        <taxon>Actinomycetota</taxon>
        <taxon>Actinomycetes</taxon>
        <taxon>Micrococcales</taxon>
        <taxon>Ornithinimicrobiaceae</taxon>
        <taxon>Ornithinimicrobium</taxon>
    </lineage>
</organism>
<dbReference type="InterPro" id="IPR050194">
    <property type="entry name" value="Glycosyltransferase_grp1"/>
</dbReference>
<protein>
    <recommendedName>
        <fullName evidence="1">D-inositol 3-phosphate glycosyltransferase</fullName>
    </recommendedName>
</protein>
<dbReference type="RefSeq" id="WP_022921148.1">
    <property type="nucleotide sequence ID" value="NZ_BMLB01000001.1"/>
</dbReference>
<dbReference type="SUPFAM" id="SSF53756">
    <property type="entry name" value="UDP-Glycosyltransferase/glycogen phosphorylase"/>
    <property type="match status" value="1"/>
</dbReference>
<dbReference type="EMBL" id="BMLB01000001">
    <property type="protein sequence ID" value="GGK56200.1"/>
    <property type="molecule type" value="Genomic_DNA"/>
</dbReference>
<dbReference type="InterPro" id="IPR001296">
    <property type="entry name" value="Glyco_trans_1"/>
</dbReference>
<dbReference type="PANTHER" id="PTHR45947">
    <property type="entry name" value="SULFOQUINOVOSYL TRANSFERASE SQD2"/>
    <property type="match status" value="1"/>
</dbReference>
<proteinExistence type="predicted"/>
<dbReference type="PANTHER" id="PTHR45947:SF3">
    <property type="entry name" value="SULFOQUINOVOSYL TRANSFERASE SQD2"/>
    <property type="match status" value="1"/>
</dbReference>
<keyword evidence="2" id="KW-0808">Transferase</keyword>
<evidence type="ECO:0000256" key="2">
    <source>
        <dbReference type="ARBA" id="ARBA00022679"/>
    </source>
</evidence>
<evidence type="ECO:0000313" key="4">
    <source>
        <dbReference type="EMBL" id="GGK56200.1"/>
    </source>
</evidence>
<feature type="domain" description="Glycosyl transferase family 1" evidence="3">
    <location>
        <begin position="168"/>
        <end position="332"/>
    </location>
</feature>
<comment type="caution">
    <text evidence="4">The sequence shown here is derived from an EMBL/GenBank/DDBJ whole genome shotgun (WGS) entry which is preliminary data.</text>
</comment>
<dbReference type="Proteomes" id="UP000662111">
    <property type="component" value="Unassembled WGS sequence"/>
</dbReference>
<evidence type="ECO:0000256" key="1">
    <source>
        <dbReference type="ARBA" id="ARBA00021292"/>
    </source>
</evidence>